<reference evidence="5" key="1">
    <citation type="submission" date="2022-01" db="EMBL/GenBank/DDBJ databases">
        <title>Novel bile acid biosynthetic pathways are enriched in the microbiome of centenarians.</title>
        <authorList>
            <person name="Sato Y."/>
            <person name="Atarashi K."/>
            <person name="Plichta R.D."/>
            <person name="Arai Y."/>
            <person name="Sasajima S."/>
            <person name="Kearney M.S."/>
            <person name="Suda W."/>
            <person name="Takeshita K."/>
            <person name="Sasaki T."/>
            <person name="Okamoto S."/>
            <person name="Skelly N.A."/>
            <person name="Okamura Y."/>
            <person name="Vlamakis H."/>
            <person name="Li Y."/>
            <person name="Tanoue T."/>
            <person name="Takei H."/>
            <person name="Nittono H."/>
            <person name="Narushima S."/>
            <person name="Irie J."/>
            <person name="Itoh H."/>
            <person name="Moriya K."/>
            <person name="Sugiura Y."/>
            <person name="Suematsu M."/>
            <person name="Moritoki N."/>
            <person name="Shibata S."/>
            <person name="Littman R.D."/>
            <person name="Fischbach A.M."/>
            <person name="Uwamino Y."/>
            <person name="Inoue T."/>
            <person name="Honda A."/>
            <person name="Hattori M."/>
            <person name="Murai T."/>
            <person name="Xavier J.R."/>
            <person name="Hirose N."/>
            <person name="Honda K."/>
        </authorList>
    </citation>
    <scope>NUCLEOTIDE SEQUENCE</scope>
    <source>
        <strain evidence="5">CE91-St16</strain>
    </source>
</reference>
<evidence type="ECO:0000256" key="3">
    <source>
        <dbReference type="ARBA" id="ARBA00022679"/>
    </source>
</evidence>
<dbReference type="SUPFAM" id="SSF53448">
    <property type="entry name" value="Nucleotide-diphospho-sugar transferases"/>
    <property type="match status" value="1"/>
</dbReference>
<gene>
    <name evidence="5" type="ORF">CE91St16_33690</name>
</gene>
<accession>A0AA37KYB7</accession>
<evidence type="ECO:0000313" key="6">
    <source>
        <dbReference type="Proteomes" id="UP001055105"/>
    </source>
</evidence>
<dbReference type="PANTHER" id="PTHR43179">
    <property type="entry name" value="RHAMNOSYLTRANSFERASE WBBL"/>
    <property type="match status" value="1"/>
</dbReference>
<organism evidence="5 6">
    <name type="scientific">Alistipes finegoldii</name>
    <dbReference type="NCBI Taxonomy" id="214856"/>
    <lineage>
        <taxon>Bacteria</taxon>
        <taxon>Pseudomonadati</taxon>
        <taxon>Bacteroidota</taxon>
        <taxon>Bacteroidia</taxon>
        <taxon>Bacteroidales</taxon>
        <taxon>Rikenellaceae</taxon>
        <taxon>Alistipes</taxon>
    </lineage>
</organism>
<dbReference type="EMBL" id="BQOL01000002">
    <property type="protein sequence ID" value="GKI20461.1"/>
    <property type="molecule type" value="Genomic_DNA"/>
</dbReference>
<evidence type="ECO:0000313" key="5">
    <source>
        <dbReference type="EMBL" id="GKI20461.1"/>
    </source>
</evidence>
<comment type="caution">
    <text evidence="5">The sequence shown here is derived from an EMBL/GenBank/DDBJ whole genome shotgun (WGS) entry which is preliminary data.</text>
</comment>
<dbReference type="RefSeq" id="WP_178845500.1">
    <property type="nucleotide sequence ID" value="NZ_AP025581.1"/>
</dbReference>
<dbReference type="InterPro" id="IPR001173">
    <property type="entry name" value="Glyco_trans_2-like"/>
</dbReference>
<dbReference type="PANTHER" id="PTHR43179:SF12">
    <property type="entry name" value="GALACTOFURANOSYLTRANSFERASE GLFT2"/>
    <property type="match status" value="1"/>
</dbReference>
<keyword evidence="3" id="KW-0808">Transferase</keyword>
<dbReference type="GeneID" id="79837862"/>
<comment type="similarity">
    <text evidence="1">Belongs to the glycosyltransferase 2 family.</text>
</comment>
<keyword evidence="2" id="KW-0328">Glycosyltransferase</keyword>
<dbReference type="InterPro" id="IPR029044">
    <property type="entry name" value="Nucleotide-diphossugar_trans"/>
</dbReference>
<sequence length="316" mass="35868">MRFKVGVIILNYNNIDDTINCIESVVENSDTDGLKFVVVDNGSSIHVVEAVRNYLKKRFLSYTEGGEVPGMKTLPQMTYLCLSENLGYARGNNAGADLLYSDPEINQILILNNDILFTSDIIPVLQKNLEILPDAAIISPLLYKKDNTSVDYNCARNAASLAQLFFANLFCGRNILGIRNRYLRKQYVLGTQPFQSGIIKIELPSGSCMLVDKMLFQQIGSFDPHTFLYYEENILWAKVQRLGLSNYIDTTVSCIHLGAATTRTQKPNKFISECSIQSLDYYLRNYTNAGWLYLSCMKLFYQITRLKIRLKTLYSS</sequence>
<evidence type="ECO:0000259" key="4">
    <source>
        <dbReference type="Pfam" id="PF00535"/>
    </source>
</evidence>
<dbReference type="Proteomes" id="UP001055105">
    <property type="component" value="Unassembled WGS sequence"/>
</dbReference>
<dbReference type="GO" id="GO:0016757">
    <property type="term" value="F:glycosyltransferase activity"/>
    <property type="evidence" value="ECO:0007669"/>
    <property type="project" value="UniProtKB-KW"/>
</dbReference>
<name>A0AA37KYB7_9BACT</name>
<evidence type="ECO:0000256" key="1">
    <source>
        <dbReference type="ARBA" id="ARBA00006739"/>
    </source>
</evidence>
<proteinExistence type="inferred from homology"/>
<protein>
    <recommendedName>
        <fullName evidence="4">Glycosyltransferase 2-like domain-containing protein</fullName>
    </recommendedName>
</protein>
<dbReference type="AlphaFoldDB" id="A0AA37KYB7"/>
<evidence type="ECO:0000256" key="2">
    <source>
        <dbReference type="ARBA" id="ARBA00022676"/>
    </source>
</evidence>
<feature type="domain" description="Glycosyltransferase 2-like" evidence="4">
    <location>
        <begin position="7"/>
        <end position="156"/>
    </location>
</feature>
<dbReference type="Pfam" id="PF00535">
    <property type="entry name" value="Glycos_transf_2"/>
    <property type="match status" value="1"/>
</dbReference>
<dbReference type="Gene3D" id="3.90.550.10">
    <property type="entry name" value="Spore Coat Polysaccharide Biosynthesis Protein SpsA, Chain A"/>
    <property type="match status" value="1"/>
</dbReference>